<dbReference type="EMBL" id="PYLZ01000011">
    <property type="protein sequence ID" value="PSW22773.1"/>
    <property type="molecule type" value="Genomic_DNA"/>
</dbReference>
<dbReference type="PROSITE" id="PS51257">
    <property type="entry name" value="PROKAR_LIPOPROTEIN"/>
    <property type="match status" value="1"/>
</dbReference>
<gene>
    <name evidence="2" type="ORF">C9I94_18495</name>
</gene>
<name>A0A0J8V4U3_9GAMM</name>
<reference evidence="2 3" key="1">
    <citation type="submission" date="2018-01" db="EMBL/GenBank/DDBJ databases">
        <title>Whole genome sequencing of Histamine producing bacteria.</title>
        <authorList>
            <person name="Butler K."/>
        </authorList>
    </citation>
    <scope>NUCLEOTIDE SEQUENCE [LARGE SCALE GENOMIC DNA]</scope>
    <source>
        <strain evidence="2 3">DSM 24669</strain>
    </source>
</reference>
<dbReference type="RefSeq" id="WP_048900968.1">
    <property type="nucleotide sequence ID" value="NZ_AP024853.1"/>
</dbReference>
<feature type="chain" id="PRO_5030008968" description="Lipoprotein" evidence="1">
    <location>
        <begin position="19"/>
        <end position="126"/>
    </location>
</feature>
<keyword evidence="3" id="KW-1185">Reference proteome</keyword>
<accession>A0A0J8V4U3</accession>
<proteinExistence type="predicted"/>
<keyword evidence="1" id="KW-0732">Signal</keyword>
<evidence type="ECO:0000313" key="2">
    <source>
        <dbReference type="EMBL" id="PSW22773.1"/>
    </source>
</evidence>
<organism evidence="2 3">
    <name type="scientific">Photobacterium swingsii</name>
    <dbReference type="NCBI Taxonomy" id="680026"/>
    <lineage>
        <taxon>Bacteria</taxon>
        <taxon>Pseudomonadati</taxon>
        <taxon>Pseudomonadota</taxon>
        <taxon>Gammaproteobacteria</taxon>
        <taxon>Vibrionales</taxon>
        <taxon>Vibrionaceae</taxon>
        <taxon>Photobacterium</taxon>
    </lineage>
</organism>
<comment type="caution">
    <text evidence="2">The sequence shown here is derived from an EMBL/GenBank/DDBJ whole genome shotgun (WGS) entry which is preliminary data.</text>
</comment>
<sequence length="126" mass="13698">MKQLKKALLIGSVLAVTAGCSSIAESLVESYTSENGTEVLIGQAVPKEAMQCKLLLNEVREWKITDRATPNLGMERLVGEVLEPAVKLGANYVHLDIPSEVSVMGVPVTILRDAQANYYDCESTQF</sequence>
<evidence type="ECO:0000256" key="1">
    <source>
        <dbReference type="SAM" id="SignalP"/>
    </source>
</evidence>
<dbReference type="AlphaFoldDB" id="A0A0J8V4U3"/>
<protein>
    <recommendedName>
        <fullName evidence="4">Lipoprotein</fullName>
    </recommendedName>
</protein>
<feature type="signal peptide" evidence="1">
    <location>
        <begin position="1"/>
        <end position="18"/>
    </location>
</feature>
<dbReference type="Proteomes" id="UP000240481">
    <property type="component" value="Unassembled WGS sequence"/>
</dbReference>
<evidence type="ECO:0008006" key="4">
    <source>
        <dbReference type="Google" id="ProtNLM"/>
    </source>
</evidence>
<evidence type="ECO:0000313" key="3">
    <source>
        <dbReference type="Proteomes" id="UP000240481"/>
    </source>
</evidence>